<feature type="domain" description="DUF7791" evidence="3">
    <location>
        <begin position="315"/>
        <end position="436"/>
    </location>
</feature>
<dbReference type="Proteomes" id="UP000803844">
    <property type="component" value="Unassembled WGS sequence"/>
</dbReference>
<evidence type="ECO:0000313" key="5">
    <source>
        <dbReference type="Proteomes" id="UP000803844"/>
    </source>
</evidence>
<evidence type="ECO:0008006" key="6">
    <source>
        <dbReference type="Google" id="ProtNLM"/>
    </source>
</evidence>
<dbReference type="InterPro" id="IPR027417">
    <property type="entry name" value="P-loop_NTPase"/>
</dbReference>
<keyword evidence="5" id="KW-1185">Reference proteome</keyword>
<dbReference type="InterPro" id="IPR056884">
    <property type="entry name" value="NPHP3-like_N"/>
</dbReference>
<sequence>MSRDLAFLQSLTFDQHVDRYRSILGAHKDTLRWVVKAESKGQQLLTWFREGQGVFWVTGKPGSGKSTLMKFIVDNPRTMKLLKQWAGPSHQIVIASHYFWYAGTPMQKSHEGLLRVLLYGIFKQCPNLIQEICRSRWDQAEAATVWSLEELQGVVQSLASHPPAHLKFCLFIDGLDEYAGDHEEIAKILNDLAASSRSIKLCISSRPWNEFNMTFGRSTERLVLHELTENDIRAYTTSRLSNHQMWNVVSARNPQTKSLIQLIVERAEGVFLWVFLVTNLLRNGLSNHDSITDLYRRVESFPPDLERFFTQTLESVDPFYHKKMSAALNMALHAPEPQNLSVYAFLEQECEDPSYALSSSPPVEKDVHQQHEDMKYRLNGWCKGLLEVHGENVHVLHQTVADFFKTAKMTRFLDDKIPSGFSVRLSLVKACLALVK</sequence>
<feature type="non-terminal residue" evidence="4">
    <location>
        <position position="436"/>
    </location>
</feature>
<feature type="domain" description="Nephrocystin 3-like N-terminal" evidence="2">
    <location>
        <begin position="41"/>
        <end position="206"/>
    </location>
</feature>
<protein>
    <recommendedName>
        <fullName evidence="6">NACHT domain-containing protein</fullName>
    </recommendedName>
</protein>
<dbReference type="InterPro" id="IPR056693">
    <property type="entry name" value="DUF7791"/>
</dbReference>
<evidence type="ECO:0000313" key="4">
    <source>
        <dbReference type="EMBL" id="KAF3769344.1"/>
    </source>
</evidence>
<evidence type="ECO:0000256" key="1">
    <source>
        <dbReference type="ARBA" id="ARBA00022737"/>
    </source>
</evidence>
<dbReference type="OrthoDB" id="443402at2759"/>
<evidence type="ECO:0000259" key="2">
    <source>
        <dbReference type="Pfam" id="PF24883"/>
    </source>
</evidence>
<gene>
    <name evidence="4" type="ORF">M406DRAFT_250225</name>
</gene>
<proteinExistence type="predicted"/>
<evidence type="ECO:0000259" key="3">
    <source>
        <dbReference type="Pfam" id="PF25053"/>
    </source>
</evidence>
<dbReference type="Pfam" id="PF24883">
    <property type="entry name" value="NPHP3_N"/>
    <property type="match status" value="1"/>
</dbReference>
<reference evidence="4" key="1">
    <citation type="journal article" date="2020" name="Phytopathology">
        <title>Genome sequence of the chestnut blight fungus Cryphonectria parasitica EP155: A fundamental resource for an archetypical invasive plant pathogen.</title>
        <authorList>
            <person name="Crouch J.A."/>
            <person name="Dawe A."/>
            <person name="Aerts A."/>
            <person name="Barry K."/>
            <person name="Churchill A.C.L."/>
            <person name="Grimwood J."/>
            <person name="Hillman B."/>
            <person name="Milgroom M.G."/>
            <person name="Pangilinan J."/>
            <person name="Smith M."/>
            <person name="Salamov A."/>
            <person name="Schmutz J."/>
            <person name="Yadav J."/>
            <person name="Grigoriev I.V."/>
            <person name="Nuss D."/>
        </authorList>
    </citation>
    <scope>NUCLEOTIDE SEQUENCE</scope>
    <source>
        <strain evidence="4">EP155</strain>
    </source>
</reference>
<dbReference type="PANTHER" id="PTHR10039">
    <property type="entry name" value="AMELOGENIN"/>
    <property type="match status" value="1"/>
</dbReference>
<dbReference type="EMBL" id="MU032345">
    <property type="protein sequence ID" value="KAF3769344.1"/>
    <property type="molecule type" value="Genomic_DNA"/>
</dbReference>
<dbReference type="AlphaFoldDB" id="A0A9P4Y9B1"/>
<name>A0A9P4Y9B1_CRYP1</name>
<dbReference type="Gene3D" id="3.40.50.300">
    <property type="entry name" value="P-loop containing nucleotide triphosphate hydrolases"/>
    <property type="match status" value="1"/>
</dbReference>
<accession>A0A9P4Y9B1</accession>
<comment type="caution">
    <text evidence="4">The sequence shown here is derived from an EMBL/GenBank/DDBJ whole genome shotgun (WGS) entry which is preliminary data.</text>
</comment>
<dbReference type="Pfam" id="PF25053">
    <property type="entry name" value="DUF7791"/>
    <property type="match status" value="1"/>
</dbReference>
<dbReference type="GeneID" id="63833812"/>
<dbReference type="RefSeq" id="XP_040780305.1">
    <property type="nucleotide sequence ID" value="XM_040916683.1"/>
</dbReference>
<keyword evidence="1" id="KW-0677">Repeat</keyword>
<organism evidence="4 5">
    <name type="scientific">Cryphonectria parasitica (strain ATCC 38755 / EP155)</name>
    <dbReference type="NCBI Taxonomy" id="660469"/>
    <lineage>
        <taxon>Eukaryota</taxon>
        <taxon>Fungi</taxon>
        <taxon>Dikarya</taxon>
        <taxon>Ascomycota</taxon>
        <taxon>Pezizomycotina</taxon>
        <taxon>Sordariomycetes</taxon>
        <taxon>Sordariomycetidae</taxon>
        <taxon>Diaporthales</taxon>
        <taxon>Cryphonectriaceae</taxon>
        <taxon>Cryphonectria-Endothia species complex</taxon>
        <taxon>Cryphonectria</taxon>
    </lineage>
</organism>
<dbReference type="PANTHER" id="PTHR10039:SF5">
    <property type="entry name" value="NACHT DOMAIN-CONTAINING PROTEIN"/>
    <property type="match status" value="1"/>
</dbReference>
<dbReference type="SUPFAM" id="SSF52540">
    <property type="entry name" value="P-loop containing nucleoside triphosphate hydrolases"/>
    <property type="match status" value="1"/>
</dbReference>